<accession>A0A8D0BIR6</accession>
<feature type="compositionally biased region" description="Polar residues" evidence="2">
    <location>
        <begin position="439"/>
        <end position="450"/>
    </location>
</feature>
<evidence type="ECO:0000256" key="2">
    <source>
        <dbReference type="SAM" id="MobiDB-lite"/>
    </source>
</evidence>
<dbReference type="GO" id="GO:0045724">
    <property type="term" value="P:positive regulation of cilium assembly"/>
    <property type="evidence" value="ECO:0007669"/>
    <property type="project" value="Ensembl"/>
</dbReference>
<dbReference type="OMA" id="KQPVPME"/>
<dbReference type="GeneTree" id="ENSGT00390000007252"/>
<reference evidence="3" key="1">
    <citation type="submission" date="2025-08" db="UniProtKB">
        <authorList>
            <consortium name="Ensembl"/>
        </authorList>
    </citation>
    <scope>IDENTIFICATION</scope>
</reference>
<dbReference type="PANTHER" id="PTHR31516">
    <property type="entry name" value="STABILIZER OF AXONEMAL MICROTUBULES 2"/>
    <property type="match status" value="1"/>
</dbReference>
<reference evidence="3" key="2">
    <citation type="submission" date="2025-09" db="UniProtKB">
        <authorList>
            <consortium name="Ensembl"/>
        </authorList>
    </citation>
    <scope>IDENTIFICATION</scope>
</reference>
<dbReference type="GO" id="GO:0008017">
    <property type="term" value="F:microtubule binding"/>
    <property type="evidence" value="ECO:0007669"/>
    <property type="project" value="Ensembl"/>
</dbReference>
<evidence type="ECO:0000313" key="4">
    <source>
        <dbReference type="Proteomes" id="UP000694421"/>
    </source>
</evidence>
<dbReference type="GO" id="GO:0036126">
    <property type="term" value="C:sperm flagellum"/>
    <property type="evidence" value="ECO:0007669"/>
    <property type="project" value="Ensembl"/>
</dbReference>
<dbReference type="Proteomes" id="UP000694421">
    <property type="component" value="Unplaced"/>
</dbReference>
<evidence type="ECO:0000256" key="1">
    <source>
        <dbReference type="ARBA" id="ARBA00008738"/>
    </source>
</evidence>
<dbReference type="Pfam" id="PF05217">
    <property type="entry name" value="SAXO1-2"/>
    <property type="match status" value="1"/>
</dbReference>
<dbReference type="GO" id="GO:0009631">
    <property type="term" value="P:cold acclimation"/>
    <property type="evidence" value="ECO:0007669"/>
    <property type="project" value="Ensembl"/>
</dbReference>
<dbReference type="InterPro" id="IPR033336">
    <property type="entry name" value="SAXO1/2"/>
</dbReference>
<sequence length="474" mass="54523">NWTKRHHCPHLSTRPFDMNEKPCLLSEYTEKYPLYPNVQPRESCKPVVEYKKQTEPMEGISTTKRDYVPHQVFPIKQKPHDQYVRKDENMDLLSTYKKDYNPYPITRVPPCLPKQQTFASDEKMTTIPTYKDDYVAWNQPKREMIKPEGGYRPSDQKFDHKTTHQEDFLYKGPVITKSCKPFKAPHITNIPLDGMTNYKLNYVAHPLAKRYAHKPEPFKPSDVPFEGLTTHNLSYKGLAGKPAQSVKPPYVRPDLGNFAGTTEFREKFLAWPMAPRFAKKRDVYTPPKEKMDLRTSAQIHYGNPHGRPATSCKPLPRALNSTDPFDHCSTMKEDYKPWQYVRPKPIIPRQEITFPPVPMDTLTTFQAHYVPHPLPFTKSFRPRLPAARPHVPFAGESTYATSYTPKDVHICPASYREPPGYIFDRVDEGGHRWFRPATVAQSRRASSSKIADQRGSPSGGRLSQAALKEVALKA</sequence>
<evidence type="ECO:0000313" key="3">
    <source>
        <dbReference type="Ensembl" id="ENSSMRP00000008986.1"/>
    </source>
</evidence>
<dbReference type="GO" id="GO:0005879">
    <property type="term" value="C:axonemal microtubule"/>
    <property type="evidence" value="ECO:0007669"/>
    <property type="project" value="Ensembl"/>
</dbReference>
<dbReference type="GO" id="GO:0050821">
    <property type="term" value="P:protein stabilization"/>
    <property type="evidence" value="ECO:0007669"/>
    <property type="project" value="Ensembl"/>
</dbReference>
<name>A0A8D0BIR6_SALMN</name>
<dbReference type="GO" id="GO:0070417">
    <property type="term" value="P:cellular response to cold"/>
    <property type="evidence" value="ECO:0007669"/>
    <property type="project" value="Ensembl"/>
</dbReference>
<dbReference type="PANTHER" id="PTHR31516:SF9">
    <property type="entry name" value="STABILIZER OF AXONEMAL MICROTUBULES 1"/>
    <property type="match status" value="1"/>
</dbReference>
<dbReference type="Ensembl" id="ENSSMRT00000010477.1">
    <property type="protein sequence ID" value="ENSSMRP00000008986.1"/>
    <property type="gene ID" value="ENSSMRG00000007183.1"/>
</dbReference>
<protein>
    <submittedName>
        <fullName evidence="3">Stabilizer of axonemal microtubules 1</fullName>
    </submittedName>
</protein>
<dbReference type="AlphaFoldDB" id="A0A8D0BIR6"/>
<feature type="region of interest" description="Disordered" evidence="2">
    <location>
        <begin position="438"/>
        <end position="474"/>
    </location>
</feature>
<proteinExistence type="inferred from homology"/>
<keyword evidence="4" id="KW-1185">Reference proteome</keyword>
<comment type="similarity">
    <text evidence="1">Belongs to the FAM154 family.</text>
</comment>
<organism evidence="3 4">
    <name type="scientific">Salvator merianae</name>
    <name type="common">Argentine black and white tegu</name>
    <name type="synonym">Tupinambis merianae</name>
    <dbReference type="NCBI Taxonomy" id="96440"/>
    <lineage>
        <taxon>Eukaryota</taxon>
        <taxon>Metazoa</taxon>
        <taxon>Chordata</taxon>
        <taxon>Craniata</taxon>
        <taxon>Vertebrata</taxon>
        <taxon>Euteleostomi</taxon>
        <taxon>Lepidosauria</taxon>
        <taxon>Squamata</taxon>
        <taxon>Bifurcata</taxon>
        <taxon>Unidentata</taxon>
        <taxon>Episquamata</taxon>
        <taxon>Laterata</taxon>
        <taxon>Teiioidea</taxon>
        <taxon>Teiidae</taxon>
        <taxon>Salvator</taxon>
    </lineage>
</organism>
<dbReference type="GO" id="GO:0005814">
    <property type="term" value="C:centriole"/>
    <property type="evidence" value="ECO:0007669"/>
    <property type="project" value="Ensembl"/>
</dbReference>
<dbReference type="GO" id="GO:0036064">
    <property type="term" value="C:ciliary basal body"/>
    <property type="evidence" value="ECO:0007669"/>
    <property type="project" value="Ensembl"/>
</dbReference>